<proteinExistence type="predicted"/>
<evidence type="ECO:0000313" key="2">
    <source>
        <dbReference type="EMBL" id="ETN10952.1"/>
    </source>
</evidence>
<protein>
    <submittedName>
        <fullName evidence="2">Uncharacterized protein</fullName>
    </submittedName>
</protein>
<dbReference type="Proteomes" id="UP000018817">
    <property type="component" value="Unassembled WGS sequence"/>
</dbReference>
<evidence type="ECO:0000313" key="3">
    <source>
        <dbReference type="Proteomes" id="UP000018817"/>
    </source>
</evidence>
<feature type="region of interest" description="Disordered" evidence="1">
    <location>
        <begin position="22"/>
        <end position="72"/>
    </location>
</feature>
<dbReference type="EMBL" id="KI669580">
    <property type="protein sequence ID" value="ETN10952.1"/>
    <property type="molecule type" value="Genomic_DNA"/>
</dbReference>
<sequence>MRTEQEGDEDDEDFWRAIDLAEQQQPHQEPPRQNLQEINDSDDWEDDWEDDQGIATKSNCPSPPRDVDITTC</sequence>
<accession>W2QCR7</accession>
<gene>
    <name evidence="2" type="ORF">PPTG_09981</name>
</gene>
<dbReference type="GeneID" id="20179644"/>
<feature type="compositionally biased region" description="Low complexity" evidence="1">
    <location>
        <begin position="22"/>
        <end position="33"/>
    </location>
</feature>
<feature type="compositionally biased region" description="Acidic residues" evidence="1">
    <location>
        <begin position="39"/>
        <end position="52"/>
    </location>
</feature>
<dbReference type="AlphaFoldDB" id="W2QCR7"/>
<reference evidence="3" key="1">
    <citation type="submission" date="2011-12" db="EMBL/GenBank/DDBJ databases">
        <authorList>
            <consortium name="The Broad Institute Genome Sequencing Platform"/>
            <person name="Russ C."/>
            <person name="Tyler B."/>
            <person name="Panabieres F."/>
            <person name="Shan W."/>
            <person name="Tripathy S."/>
            <person name="Grunwald N."/>
            <person name="Machado M."/>
            <person name="Young S.K."/>
            <person name="Zeng Q."/>
            <person name="Gargeya S."/>
            <person name="Fitzgerald M."/>
            <person name="Haas B."/>
            <person name="Abouelleil A."/>
            <person name="Alvarado L."/>
            <person name="Arachchi H.M."/>
            <person name="Berlin A."/>
            <person name="Chapman S.B."/>
            <person name="Gearin G."/>
            <person name="Goldberg J."/>
            <person name="Griggs A."/>
            <person name="Gujja S."/>
            <person name="Hansen M."/>
            <person name="Heiman D."/>
            <person name="Howarth C."/>
            <person name="Larimer J."/>
            <person name="Lui A."/>
            <person name="MacDonald P.J.P."/>
            <person name="McCowen C."/>
            <person name="Montmayeur A."/>
            <person name="Murphy C."/>
            <person name="Neiman D."/>
            <person name="Pearson M."/>
            <person name="Priest M."/>
            <person name="Roberts A."/>
            <person name="Saif S."/>
            <person name="Shea T."/>
            <person name="Sisk P."/>
            <person name="Stolte C."/>
            <person name="Sykes S."/>
            <person name="Wortman J."/>
            <person name="Nusbaum C."/>
            <person name="Birren B."/>
        </authorList>
    </citation>
    <scope>NUCLEOTIDE SEQUENCE [LARGE SCALE GENOMIC DNA]</scope>
    <source>
        <strain evidence="3">INRA-310</strain>
    </source>
</reference>
<reference evidence="2 3" key="2">
    <citation type="submission" date="2013-11" db="EMBL/GenBank/DDBJ databases">
        <title>The Genome Sequence of Phytophthora parasitica INRA-310.</title>
        <authorList>
            <consortium name="The Broad Institute Genomics Platform"/>
            <person name="Russ C."/>
            <person name="Tyler B."/>
            <person name="Panabieres F."/>
            <person name="Shan W."/>
            <person name="Tripathy S."/>
            <person name="Grunwald N."/>
            <person name="Machado M."/>
            <person name="Johnson C.S."/>
            <person name="Arredondo F."/>
            <person name="Hong C."/>
            <person name="Coffey M."/>
            <person name="Young S.K."/>
            <person name="Zeng Q."/>
            <person name="Gargeya S."/>
            <person name="Fitzgerald M."/>
            <person name="Abouelleil A."/>
            <person name="Alvarado L."/>
            <person name="Chapman S.B."/>
            <person name="Gainer-Dewar J."/>
            <person name="Goldberg J."/>
            <person name="Griggs A."/>
            <person name="Gujja S."/>
            <person name="Hansen M."/>
            <person name="Howarth C."/>
            <person name="Imamovic A."/>
            <person name="Ireland A."/>
            <person name="Larimer J."/>
            <person name="McCowan C."/>
            <person name="Murphy C."/>
            <person name="Pearson M."/>
            <person name="Poon T.W."/>
            <person name="Priest M."/>
            <person name="Roberts A."/>
            <person name="Saif S."/>
            <person name="Shea T."/>
            <person name="Sykes S."/>
            <person name="Wortman J."/>
            <person name="Nusbaum C."/>
            <person name="Birren B."/>
        </authorList>
    </citation>
    <scope>NUCLEOTIDE SEQUENCE [LARGE SCALE GENOMIC DNA]</scope>
    <source>
        <strain evidence="2 3">INRA-310</strain>
    </source>
</reference>
<name>W2QCR7_PHYN3</name>
<dbReference type="RefSeq" id="XP_008903472.1">
    <property type="nucleotide sequence ID" value="XM_008905224.1"/>
</dbReference>
<dbReference type="VEuPathDB" id="FungiDB:PPTG_09981"/>
<evidence type="ECO:0000256" key="1">
    <source>
        <dbReference type="SAM" id="MobiDB-lite"/>
    </source>
</evidence>
<organism evidence="2 3">
    <name type="scientific">Phytophthora nicotianae (strain INRA-310)</name>
    <name type="common">Phytophthora parasitica</name>
    <dbReference type="NCBI Taxonomy" id="761204"/>
    <lineage>
        <taxon>Eukaryota</taxon>
        <taxon>Sar</taxon>
        <taxon>Stramenopiles</taxon>
        <taxon>Oomycota</taxon>
        <taxon>Peronosporomycetes</taxon>
        <taxon>Peronosporales</taxon>
        <taxon>Peronosporaceae</taxon>
        <taxon>Phytophthora</taxon>
    </lineage>
</organism>